<keyword evidence="2" id="KW-0472">Membrane</keyword>
<evidence type="ECO:0000313" key="5">
    <source>
        <dbReference type="Proteomes" id="UP000434850"/>
    </source>
</evidence>
<keyword evidence="1 4" id="KW-0378">Hydrolase</keyword>
<dbReference type="Gene3D" id="3.40.50.1820">
    <property type="entry name" value="alpha/beta hydrolase"/>
    <property type="match status" value="1"/>
</dbReference>
<evidence type="ECO:0000313" key="4">
    <source>
        <dbReference type="EMBL" id="MVN91876.1"/>
    </source>
</evidence>
<evidence type="ECO:0000256" key="1">
    <source>
        <dbReference type="ARBA" id="ARBA00022801"/>
    </source>
</evidence>
<keyword evidence="5" id="KW-1185">Reference proteome</keyword>
<evidence type="ECO:0000259" key="3">
    <source>
        <dbReference type="Pfam" id="PF20434"/>
    </source>
</evidence>
<dbReference type="AlphaFoldDB" id="A0A6I4IE31"/>
<dbReference type="RefSeq" id="WP_157542194.1">
    <property type="nucleotide sequence ID" value="NZ_WQLA01000004.1"/>
</dbReference>
<name>A0A6I4IE31_9SPHI</name>
<dbReference type="InterPro" id="IPR029058">
    <property type="entry name" value="AB_hydrolase_fold"/>
</dbReference>
<keyword evidence="2" id="KW-0812">Transmembrane</keyword>
<feature type="transmembrane region" description="Helical" evidence="2">
    <location>
        <begin position="36"/>
        <end position="53"/>
    </location>
</feature>
<dbReference type="EMBL" id="WQLA01000004">
    <property type="protein sequence ID" value="MVN91876.1"/>
    <property type="molecule type" value="Genomic_DNA"/>
</dbReference>
<feature type="transmembrane region" description="Helical" evidence="2">
    <location>
        <begin position="60"/>
        <end position="84"/>
    </location>
</feature>
<feature type="domain" description="BD-FAE-like" evidence="3">
    <location>
        <begin position="137"/>
        <end position="329"/>
    </location>
</feature>
<evidence type="ECO:0000256" key="2">
    <source>
        <dbReference type="SAM" id="Phobius"/>
    </source>
</evidence>
<comment type="caution">
    <text evidence="4">The sequence shown here is derived from an EMBL/GenBank/DDBJ whole genome shotgun (WGS) entry which is preliminary data.</text>
</comment>
<proteinExistence type="predicted"/>
<dbReference type="SUPFAM" id="SSF53474">
    <property type="entry name" value="alpha/beta-Hydrolases"/>
    <property type="match status" value="1"/>
</dbReference>
<sequence length="375" mass="41369">MVRLVLLSVLLLISLLTLFTAPAYYLWLLAVMVGEYGLLFIGGTLIILASGWLTKSRYNALGTCVGMLALALLMLPIVEAYTIAQKLPNQMQRELNLKNLNHEKPFSLLRLFKRDPQSTPKVLTYVTYSDTNLTLDYYAAKTAAKRPCILVVHGGSWSSGDSKQLPELNTILAAKGYQVASINYRLAPKWHNPAPVEDVRAALTYLTSHADELKIDTSQFVLLGRSAGAQIALLAAYTLKNTGIKGVVNFYGPADMVWGYSLPAPKLVMDSRRVMENYLGGTYTQVPKNYKTSSPIEYIDSGSVPTLTIHGANDALVAYEHSRRLNDKLQKNGISHFWLKLPWATHGFDHHLNGPGGQLSSYAVLTFLNGVVPVK</sequence>
<dbReference type="GO" id="GO:0016787">
    <property type="term" value="F:hydrolase activity"/>
    <property type="evidence" value="ECO:0007669"/>
    <property type="project" value="UniProtKB-KW"/>
</dbReference>
<dbReference type="InterPro" id="IPR049492">
    <property type="entry name" value="BD-FAE-like_dom"/>
</dbReference>
<reference evidence="4 5" key="1">
    <citation type="submission" date="2019-12" db="EMBL/GenBank/DDBJ databases">
        <title>Mucilaginibacter sp. HME9299 genome sequencing and assembly.</title>
        <authorList>
            <person name="Kang H."/>
            <person name="Kim H."/>
            <person name="Joh K."/>
        </authorList>
    </citation>
    <scope>NUCLEOTIDE SEQUENCE [LARGE SCALE GENOMIC DNA]</scope>
    <source>
        <strain evidence="4 5">HME9299</strain>
    </source>
</reference>
<dbReference type="PANTHER" id="PTHR48081">
    <property type="entry name" value="AB HYDROLASE SUPERFAMILY PROTEIN C4A8.06C"/>
    <property type="match status" value="1"/>
</dbReference>
<protein>
    <submittedName>
        <fullName evidence="4">Alpha/beta hydrolase fold domain-containing protein</fullName>
    </submittedName>
</protein>
<gene>
    <name evidence="4" type="ORF">GO816_12130</name>
</gene>
<dbReference type="Pfam" id="PF20434">
    <property type="entry name" value="BD-FAE"/>
    <property type="match status" value="1"/>
</dbReference>
<organism evidence="4 5">
    <name type="scientific">Mucilaginibacter aquatilis</name>
    <dbReference type="NCBI Taxonomy" id="1517760"/>
    <lineage>
        <taxon>Bacteria</taxon>
        <taxon>Pseudomonadati</taxon>
        <taxon>Bacteroidota</taxon>
        <taxon>Sphingobacteriia</taxon>
        <taxon>Sphingobacteriales</taxon>
        <taxon>Sphingobacteriaceae</taxon>
        <taxon>Mucilaginibacter</taxon>
    </lineage>
</organism>
<keyword evidence="2" id="KW-1133">Transmembrane helix</keyword>
<accession>A0A6I4IE31</accession>
<dbReference type="OrthoDB" id="9777975at2"/>
<dbReference type="InterPro" id="IPR050300">
    <property type="entry name" value="GDXG_lipolytic_enzyme"/>
</dbReference>
<dbReference type="Proteomes" id="UP000434850">
    <property type="component" value="Unassembled WGS sequence"/>
</dbReference>